<dbReference type="EMBL" id="KI965397">
    <property type="protein sequence ID" value="EUD73071.1"/>
    <property type="molecule type" value="Genomic_DNA"/>
</dbReference>
<gene>
    <name evidence="1" type="ORF">YYG_02071</name>
</gene>
<dbReference type="Proteomes" id="UP000030659">
    <property type="component" value="Unassembled WGS sequence"/>
</dbReference>
<dbReference type="AlphaFoldDB" id="W7B583"/>
<protein>
    <submittedName>
        <fullName evidence="1">Uncharacterized protein</fullName>
    </submittedName>
</protein>
<sequence length="121" mass="13919">MPCEKCEKKLKKLATPDVKNSKNLKSHLQKFYKLKIHSIIIFLKICYYIHEKYLNFARVDQRALTNYWNTAIPNKNLIPKVENVKSVIANFIKMGNIVQSGKCQLCGRTIADVSSSNMSII</sequence>
<dbReference type="eggNOG" id="KOG3476">
    <property type="taxonomic scope" value="Eukaryota"/>
</dbReference>
<evidence type="ECO:0000313" key="1">
    <source>
        <dbReference type="EMBL" id="EUD73071.1"/>
    </source>
</evidence>
<name>W7B583_PLAVN</name>
<accession>W7B583</accession>
<evidence type="ECO:0000313" key="2">
    <source>
        <dbReference type="Proteomes" id="UP000030659"/>
    </source>
</evidence>
<reference evidence="1 2" key="1">
    <citation type="submission" date="2013-02" db="EMBL/GenBank/DDBJ databases">
        <title>The Genome Sequence of Plasmodium vinckei petteri CR.</title>
        <authorList>
            <consortium name="The Broad Institute Genome Sequencing Platform"/>
            <consortium name="The Broad Institute Genome Sequencing Center for Infectious Disease"/>
            <person name="Neafsey D."/>
            <person name="Cheeseman I."/>
            <person name="Volkman S."/>
            <person name="Adams J."/>
            <person name="Walker B."/>
            <person name="Young S.K."/>
            <person name="Zeng Q."/>
            <person name="Gargeya S."/>
            <person name="Fitzgerald M."/>
            <person name="Haas B."/>
            <person name="Abouelleil A."/>
            <person name="Alvarado L."/>
            <person name="Arachchi H.M."/>
            <person name="Berlin A.M."/>
            <person name="Chapman S.B."/>
            <person name="Dewar J."/>
            <person name="Goldberg J."/>
            <person name="Griggs A."/>
            <person name="Gujja S."/>
            <person name="Hansen M."/>
            <person name="Howarth C."/>
            <person name="Imamovic A."/>
            <person name="Larimer J."/>
            <person name="McCowan C."/>
            <person name="Murphy C."/>
            <person name="Neiman D."/>
            <person name="Pearson M."/>
            <person name="Priest M."/>
            <person name="Roberts A."/>
            <person name="Saif S."/>
            <person name="Shea T."/>
            <person name="Sisk P."/>
            <person name="Sykes S."/>
            <person name="Wortman J."/>
            <person name="Nusbaum C."/>
            <person name="Birren B."/>
        </authorList>
    </citation>
    <scope>NUCLEOTIDE SEQUENCE [LARGE SCALE GENOMIC DNA]</scope>
    <source>
        <strain evidence="1 2">CR</strain>
    </source>
</reference>
<organism evidence="1 2">
    <name type="scientific">Plasmodium vinckei petteri</name>
    <dbReference type="NCBI Taxonomy" id="138298"/>
    <lineage>
        <taxon>Eukaryota</taxon>
        <taxon>Sar</taxon>
        <taxon>Alveolata</taxon>
        <taxon>Apicomplexa</taxon>
        <taxon>Aconoidasida</taxon>
        <taxon>Haemosporida</taxon>
        <taxon>Plasmodiidae</taxon>
        <taxon>Plasmodium</taxon>
        <taxon>Plasmodium (Vinckeia)</taxon>
    </lineage>
</organism>
<proteinExistence type="predicted"/>